<dbReference type="GO" id="GO:0003723">
    <property type="term" value="F:RNA binding"/>
    <property type="evidence" value="ECO:0007669"/>
    <property type="project" value="UniProtKB-KW"/>
</dbReference>
<feature type="domain" description="Pseudouridine synthase RsuA/RluA-like" evidence="5">
    <location>
        <begin position="128"/>
        <end position="311"/>
    </location>
</feature>
<dbReference type="InterPro" id="IPR018496">
    <property type="entry name" value="PsdUridine_synth_RsuA/RluB_CS"/>
</dbReference>
<keyword evidence="7" id="KW-1185">Reference proteome</keyword>
<accession>A0ABD3P9E6</accession>
<dbReference type="InterPro" id="IPR036986">
    <property type="entry name" value="S4_RNA-bd_sf"/>
</dbReference>
<dbReference type="Proteomes" id="UP001516023">
    <property type="component" value="Unassembled WGS sequence"/>
</dbReference>
<dbReference type="EMBL" id="JABMIG020000229">
    <property type="protein sequence ID" value="KAL3784750.1"/>
    <property type="molecule type" value="Genomic_DNA"/>
</dbReference>
<keyword evidence="3" id="KW-0694">RNA-binding</keyword>
<evidence type="ECO:0000256" key="2">
    <source>
        <dbReference type="ARBA" id="ARBA00023235"/>
    </source>
</evidence>
<evidence type="ECO:0000256" key="4">
    <source>
        <dbReference type="SAM" id="MobiDB-lite"/>
    </source>
</evidence>
<evidence type="ECO:0000259" key="5">
    <source>
        <dbReference type="Pfam" id="PF00849"/>
    </source>
</evidence>
<dbReference type="InterPro" id="IPR050343">
    <property type="entry name" value="RsuA_PseudoU_synthase"/>
</dbReference>
<dbReference type="Gene3D" id="3.10.290.10">
    <property type="entry name" value="RNA-binding S4 domain"/>
    <property type="match status" value="1"/>
</dbReference>
<dbReference type="SUPFAM" id="SSF55174">
    <property type="entry name" value="Alpha-L RNA-binding motif"/>
    <property type="match status" value="1"/>
</dbReference>
<evidence type="ECO:0000256" key="1">
    <source>
        <dbReference type="ARBA" id="ARBA00008348"/>
    </source>
</evidence>
<keyword evidence="2" id="KW-0413">Isomerase</keyword>
<dbReference type="SUPFAM" id="SSF55120">
    <property type="entry name" value="Pseudouridine synthase"/>
    <property type="match status" value="1"/>
</dbReference>
<dbReference type="PROSITE" id="PS01149">
    <property type="entry name" value="PSI_RSU"/>
    <property type="match status" value="1"/>
</dbReference>
<comment type="similarity">
    <text evidence="1">Belongs to the pseudouridine synthase RsuA family.</text>
</comment>
<dbReference type="PANTHER" id="PTHR47683">
    <property type="entry name" value="PSEUDOURIDINE SYNTHASE FAMILY PROTEIN-RELATED"/>
    <property type="match status" value="1"/>
</dbReference>
<dbReference type="AlphaFoldDB" id="A0ABD3P9E6"/>
<dbReference type="GO" id="GO:0006364">
    <property type="term" value="P:rRNA processing"/>
    <property type="evidence" value="ECO:0007669"/>
    <property type="project" value="UniProtKB-ARBA"/>
</dbReference>
<dbReference type="PROSITE" id="PS50889">
    <property type="entry name" value="S4"/>
    <property type="match status" value="1"/>
</dbReference>
<dbReference type="InterPro" id="IPR006145">
    <property type="entry name" value="PsdUridine_synth_RsuA/RluA"/>
</dbReference>
<protein>
    <recommendedName>
        <fullName evidence="5">Pseudouridine synthase RsuA/RluA-like domain-containing protein</fullName>
    </recommendedName>
</protein>
<dbReference type="Gene3D" id="3.30.2350.10">
    <property type="entry name" value="Pseudouridine synthase"/>
    <property type="match status" value="1"/>
</dbReference>
<evidence type="ECO:0000313" key="7">
    <source>
        <dbReference type="Proteomes" id="UP001516023"/>
    </source>
</evidence>
<gene>
    <name evidence="6" type="ORF">HJC23_003502</name>
</gene>
<reference evidence="6 7" key="1">
    <citation type="journal article" date="2020" name="G3 (Bethesda)">
        <title>Improved Reference Genome for Cyclotella cryptica CCMP332, a Model for Cell Wall Morphogenesis, Salinity Adaptation, and Lipid Production in Diatoms (Bacillariophyta).</title>
        <authorList>
            <person name="Roberts W.R."/>
            <person name="Downey K.M."/>
            <person name="Ruck E.C."/>
            <person name="Traller J.C."/>
            <person name="Alverson A.J."/>
        </authorList>
    </citation>
    <scope>NUCLEOTIDE SEQUENCE [LARGE SCALE GENOMIC DNA]</scope>
    <source>
        <strain evidence="6 7">CCMP332</strain>
    </source>
</reference>
<comment type="caution">
    <text evidence="6">The sequence shown here is derived from an EMBL/GenBank/DDBJ whole genome shotgun (WGS) entry which is preliminary data.</text>
</comment>
<organism evidence="6 7">
    <name type="scientific">Cyclotella cryptica</name>
    <dbReference type="NCBI Taxonomy" id="29204"/>
    <lineage>
        <taxon>Eukaryota</taxon>
        <taxon>Sar</taxon>
        <taxon>Stramenopiles</taxon>
        <taxon>Ochrophyta</taxon>
        <taxon>Bacillariophyta</taxon>
        <taxon>Coscinodiscophyceae</taxon>
        <taxon>Thalassiosirophycidae</taxon>
        <taxon>Stephanodiscales</taxon>
        <taxon>Stephanodiscaceae</taxon>
        <taxon>Cyclotella</taxon>
    </lineage>
</organism>
<evidence type="ECO:0000256" key="3">
    <source>
        <dbReference type="PROSITE-ProRule" id="PRU00182"/>
    </source>
</evidence>
<dbReference type="InterPro" id="IPR020103">
    <property type="entry name" value="PsdUridine_synth_cat_dom_sf"/>
</dbReference>
<proteinExistence type="inferred from homology"/>
<name>A0ABD3P9E6_9STRA</name>
<dbReference type="Pfam" id="PF00849">
    <property type="entry name" value="PseudoU_synth_2"/>
    <property type="match status" value="1"/>
</dbReference>
<dbReference type="PANTHER" id="PTHR47683:SF3">
    <property type="entry name" value="RIBOSOMAL LARGE SUBUNIT PSEUDOURIDINE SYNTHASE B"/>
    <property type="match status" value="1"/>
</dbReference>
<sequence length="398" mass="44707">MDFLRRSIHIQSKSSSDNTEGVRLSTLLQKHLGLSRRQSERMILSERITLYGKVVKSPTFEIPRSDKTDQIAIKVDGRLVHGAGSTLQLLQKEYQRDAIINNTQLDEHLRAKRDATVAKDSALNPRVWLCNKLKGELITEDDPDGRPSMLQRLIRGGVGENTKKQSNHLPTHLKPVGRLDMMTEGLMIFTNDGQYARALELPVNQLWRTYRVRVHGRLTMGKMNSMRKGVTVRIDDDINKKEDKAASGEVVKSAPKIVKYKGIKVSIERKSLSLSNRRRRGGLGQVFSGGTNTWLQITCTEGKNRMLRRILGSMGLDVTRLIRISYGDYELNTIPPGRAVEVPCKSLDKMKKKGALFASVKDVLKAGSKGEKKNRASGGNAIDFDGEESRPIEWINYS</sequence>
<dbReference type="GO" id="GO:0009982">
    <property type="term" value="F:pseudouridine synthase activity"/>
    <property type="evidence" value="ECO:0007669"/>
    <property type="project" value="UniProtKB-ARBA"/>
</dbReference>
<evidence type="ECO:0000313" key="6">
    <source>
        <dbReference type="EMBL" id="KAL3784750.1"/>
    </source>
</evidence>
<feature type="region of interest" description="Disordered" evidence="4">
    <location>
        <begin position="368"/>
        <end position="398"/>
    </location>
</feature>